<dbReference type="GO" id="GO:0006313">
    <property type="term" value="P:DNA transposition"/>
    <property type="evidence" value="ECO:0007669"/>
    <property type="project" value="InterPro"/>
</dbReference>
<keyword evidence="8" id="KW-1185">Reference proteome</keyword>
<evidence type="ECO:0000313" key="7">
    <source>
        <dbReference type="EMBL" id="APT83977.1"/>
    </source>
</evidence>
<protein>
    <recommendedName>
        <fullName evidence="9">Transposase</fullName>
    </recommendedName>
</protein>
<dbReference type="InterPro" id="IPR001207">
    <property type="entry name" value="Transposase_mutator"/>
</dbReference>
<keyword evidence="4" id="KW-0238">DNA-binding</keyword>
<evidence type="ECO:0008006" key="9">
    <source>
        <dbReference type="Google" id="ProtNLM"/>
    </source>
</evidence>
<keyword evidence="5" id="KW-0233">DNA recombination</keyword>
<keyword evidence="3" id="KW-0815">Transposition</keyword>
<dbReference type="Pfam" id="PF00872">
    <property type="entry name" value="Transposase_mut"/>
    <property type="match status" value="1"/>
</dbReference>
<evidence type="ECO:0000256" key="2">
    <source>
        <dbReference type="ARBA" id="ARBA00010961"/>
    </source>
</evidence>
<evidence type="ECO:0000256" key="1">
    <source>
        <dbReference type="ARBA" id="ARBA00002190"/>
    </source>
</evidence>
<sequence>MATRKHPQHCGKPMKKNGTTSANNTRWRCTNCGYSETICREDDKQPARFRLFITWLTTHRSLTDIATDVHRSRRTLERWFRLFWLIAVPCPIDKHTIHDQIFIDGTYFKPIGCLLIAADATHVITWHWCKRETTNDYKALLEKLHAPHIVTTDGCRGSLEAITALWPDTKIQRCLIHVRRNCINDLTRKPRTTAGRALLKLAQDLPTITTQEQANTWSAHLTLYGEVFCDFLNERTYKKDVPADQIPKQFRHNRVYWYTHYRTRRTYRRLTELNKTGQLFAYLTPPEGFPDTIAKASNNSLEGGINRQLKQLVSDHRGLTGEYLRKAIEWWLYQHTKLPADPQTIGRQQRWGKGQLVKAKALTQAEHTTNDDGRPATYDDGIDQEYTHSLGIRKGHF</sequence>
<feature type="region of interest" description="Disordered" evidence="6">
    <location>
        <begin position="1"/>
        <end position="20"/>
    </location>
</feature>
<accession>A0A1L7CDR2</accession>
<dbReference type="AlphaFoldDB" id="A0A1L7CDR2"/>
<dbReference type="GO" id="GO:0004803">
    <property type="term" value="F:transposase activity"/>
    <property type="evidence" value="ECO:0007669"/>
    <property type="project" value="InterPro"/>
</dbReference>
<dbReference type="InterPro" id="IPR048004">
    <property type="entry name" value="IS1249_transpos"/>
</dbReference>
<comment type="function">
    <text evidence="1">Required for the transposition of the insertion element.</text>
</comment>
<dbReference type="Proteomes" id="UP000185478">
    <property type="component" value="Chromosome"/>
</dbReference>
<dbReference type="NCBIfam" id="NF033544">
    <property type="entry name" value="transpos_IS1249"/>
    <property type="match status" value="1"/>
</dbReference>
<comment type="similarity">
    <text evidence="2">Belongs to the transposase mutator family.</text>
</comment>
<evidence type="ECO:0000256" key="5">
    <source>
        <dbReference type="ARBA" id="ARBA00023172"/>
    </source>
</evidence>
<organism evidence="7 8">
    <name type="scientific">Corynebacterium aquilae DSM 44791</name>
    <dbReference type="NCBI Taxonomy" id="1431546"/>
    <lineage>
        <taxon>Bacteria</taxon>
        <taxon>Bacillati</taxon>
        <taxon>Actinomycetota</taxon>
        <taxon>Actinomycetes</taxon>
        <taxon>Mycobacteriales</taxon>
        <taxon>Corynebacteriaceae</taxon>
        <taxon>Corynebacterium</taxon>
    </lineage>
</organism>
<evidence type="ECO:0000256" key="6">
    <source>
        <dbReference type="SAM" id="MobiDB-lite"/>
    </source>
</evidence>
<dbReference type="OrthoDB" id="9793302at2"/>
<evidence type="ECO:0000256" key="4">
    <source>
        <dbReference type="ARBA" id="ARBA00023125"/>
    </source>
</evidence>
<proteinExistence type="inferred from homology"/>
<dbReference type="KEGG" id="caqu:CAQU_01575"/>
<feature type="compositionally biased region" description="Basic residues" evidence="6">
    <location>
        <begin position="1"/>
        <end position="15"/>
    </location>
</feature>
<dbReference type="GO" id="GO:0003677">
    <property type="term" value="F:DNA binding"/>
    <property type="evidence" value="ECO:0007669"/>
    <property type="project" value="UniProtKB-KW"/>
</dbReference>
<name>A0A1L7CDR2_9CORY</name>
<gene>
    <name evidence="7" type="ORF">CAQU_01575</name>
</gene>
<evidence type="ECO:0000256" key="3">
    <source>
        <dbReference type="ARBA" id="ARBA00022578"/>
    </source>
</evidence>
<dbReference type="RefSeq" id="WP_075724623.1">
    <property type="nucleotide sequence ID" value="NZ_CP009245.1"/>
</dbReference>
<reference evidence="7 8" key="1">
    <citation type="submission" date="2014-08" db="EMBL/GenBank/DDBJ databases">
        <title>Complete genome sequence of Corynebacterium aquilae S-613T(T) (=DSM 44791(T)), isolated from the choana of a healthy golden eagle.</title>
        <authorList>
            <person name="Ruckert C."/>
            <person name="Albersmeier A."/>
            <person name="Winkler A."/>
            <person name="Kalinowski J."/>
        </authorList>
    </citation>
    <scope>NUCLEOTIDE SEQUENCE [LARGE SCALE GENOMIC DNA]</scope>
    <source>
        <strain evidence="7 8">S-613</strain>
    </source>
</reference>
<evidence type="ECO:0000313" key="8">
    <source>
        <dbReference type="Proteomes" id="UP000185478"/>
    </source>
</evidence>
<dbReference type="EMBL" id="CP009245">
    <property type="protein sequence ID" value="APT83977.1"/>
    <property type="molecule type" value="Genomic_DNA"/>
</dbReference>